<evidence type="ECO:0000256" key="4">
    <source>
        <dbReference type="ARBA" id="ARBA00022555"/>
    </source>
</evidence>
<keyword evidence="4" id="KW-0820">tRNA-binding</keyword>
<evidence type="ECO:0000256" key="5">
    <source>
        <dbReference type="ARBA" id="ARBA00022598"/>
    </source>
</evidence>
<dbReference type="GO" id="GO:0004813">
    <property type="term" value="F:alanine-tRNA ligase activity"/>
    <property type="evidence" value="ECO:0007669"/>
    <property type="project" value="UniProtKB-EC"/>
</dbReference>
<keyword evidence="10" id="KW-0030">Aminoacyl-tRNA synthetase</keyword>
<evidence type="ECO:0000256" key="3">
    <source>
        <dbReference type="ARBA" id="ARBA00017959"/>
    </source>
</evidence>
<evidence type="ECO:0000256" key="11">
    <source>
        <dbReference type="ARBA" id="ARBA00032577"/>
    </source>
</evidence>
<dbReference type="GO" id="GO:0000049">
    <property type="term" value="F:tRNA binding"/>
    <property type="evidence" value="ECO:0007669"/>
    <property type="project" value="UniProtKB-KW"/>
</dbReference>
<evidence type="ECO:0000313" key="13">
    <source>
        <dbReference type="EMBL" id="OYV02972.1"/>
    </source>
</evidence>
<gene>
    <name evidence="13" type="ORF">CGW93_03135</name>
</gene>
<evidence type="ECO:0000256" key="6">
    <source>
        <dbReference type="ARBA" id="ARBA00022741"/>
    </source>
</evidence>
<evidence type="ECO:0000313" key="14">
    <source>
        <dbReference type="Proteomes" id="UP000216312"/>
    </source>
</evidence>
<evidence type="ECO:0000256" key="7">
    <source>
        <dbReference type="ARBA" id="ARBA00022840"/>
    </source>
</evidence>
<name>A0A257LU71_UNCW3</name>
<dbReference type="AlphaFoldDB" id="A0A257LU71"/>
<dbReference type="Proteomes" id="UP000216312">
    <property type="component" value="Unassembled WGS sequence"/>
</dbReference>
<keyword evidence="5" id="KW-0436">Ligase</keyword>
<comment type="similarity">
    <text evidence="1">Belongs to the class-II aminoacyl-tRNA synthetase family.</text>
</comment>
<evidence type="ECO:0000259" key="12">
    <source>
        <dbReference type="Pfam" id="PF02272"/>
    </source>
</evidence>
<dbReference type="EMBL" id="NMUJ01000033">
    <property type="protein sequence ID" value="OYV02972.1"/>
    <property type="molecule type" value="Genomic_DNA"/>
</dbReference>
<dbReference type="GO" id="GO:0005524">
    <property type="term" value="F:ATP binding"/>
    <property type="evidence" value="ECO:0007669"/>
    <property type="project" value="UniProtKB-KW"/>
</dbReference>
<accession>A0A257LU71</accession>
<organism evidence="13 14">
    <name type="scientific">candidate division WOR-3 bacterium 4484_18</name>
    <dbReference type="NCBI Taxonomy" id="2020626"/>
    <lineage>
        <taxon>Bacteria</taxon>
        <taxon>Bacteria division WOR-3</taxon>
    </lineage>
</organism>
<evidence type="ECO:0000256" key="1">
    <source>
        <dbReference type="ARBA" id="ARBA00008226"/>
    </source>
</evidence>
<dbReference type="FunFam" id="3.10.310.40:FF:000001">
    <property type="entry name" value="Alanine--tRNA ligase"/>
    <property type="match status" value="1"/>
</dbReference>
<evidence type="ECO:0000256" key="10">
    <source>
        <dbReference type="ARBA" id="ARBA00023146"/>
    </source>
</evidence>
<keyword evidence="7" id="KW-0067">ATP-binding</keyword>
<evidence type="ECO:0000256" key="2">
    <source>
        <dbReference type="ARBA" id="ARBA00013168"/>
    </source>
</evidence>
<dbReference type="InterPro" id="IPR003156">
    <property type="entry name" value="DHHA1_dom"/>
</dbReference>
<evidence type="ECO:0000256" key="9">
    <source>
        <dbReference type="ARBA" id="ARBA00022917"/>
    </source>
</evidence>
<comment type="caution">
    <text evidence="13">The sequence shown here is derived from an EMBL/GenBank/DDBJ whole genome shotgun (WGS) entry which is preliminary data.</text>
</comment>
<dbReference type="EC" id="6.1.1.7" evidence="2"/>
<protein>
    <recommendedName>
        <fullName evidence="3">Alanine--tRNA ligase</fullName>
        <ecNumber evidence="2">6.1.1.7</ecNumber>
    </recommendedName>
    <alternativeName>
        <fullName evidence="11">Alanyl-tRNA synthetase</fullName>
    </alternativeName>
</protein>
<proteinExistence type="inferred from homology"/>
<keyword evidence="6" id="KW-0547">Nucleotide-binding</keyword>
<dbReference type="GO" id="GO:0006412">
    <property type="term" value="P:translation"/>
    <property type="evidence" value="ECO:0007669"/>
    <property type="project" value="UniProtKB-KW"/>
</dbReference>
<evidence type="ECO:0000256" key="8">
    <source>
        <dbReference type="ARBA" id="ARBA00022884"/>
    </source>
</evidence>
<dbReference type="Gene3D" id="3.10.310.40">
    <property type="match status" value="1"/>
</dbReference>
<dbReference type="Pfam" id="PF02272">
    <property type="entry name" value="DHHA1"/>
    <property type="match status" value="1"/>
</dbReference>
<feature type="domain" description="DHHA1" evidence="12">
    <location>
        <begin position="74"/>
        <end position="170"/>
    </location>
</feature>
<keyword evidence="8" id="KW-0694">RNA-binding</keyword>
<keyword evidence="9" id="KW-0648">Protein biosynthesis</keyword>
<sequence>MNAWRTVYGYWKIVRELTNMLKSKPEKITTRVAKLESAKRELERLVDKLRKDNLRSVAQSIAVERWHDLNIIRQKVDIDDRDAMRLLVDILRETKRTVGVIVSIIDKRPFFLTFVSDDLTSKIKAGELAKIIGKLADGGGGGKSHLGEAGGKSVNKVDEILNRFTELVEELWNQKPNYS</sequence>
<reference evidence="14" key="1">
    <citation type="submission" date="2017-07" db="EMBL/GenBank/DDBJ databases">
        <title>Novel pathways for hydrocarbon cycling and metabolic interdependencies in hydrothermal sediment communities.</title>
        <authorList>
            <person name="Dombrowski N."/>
            <person name="Seitz K."/>
            <person name="Teske A."/>
            <person name="Baker B."/>
        </authorList>
    </citation>
    <scope>NUCLEOTIDE SEQUENCE [LARGE SCALE GENOMIC DNA]</scope>
</reference>